<dbReference type="OMA" id="TCWATIS"/>
<reference evidence="3" key="2">
    <citation type="journal article" date="2009" name="Fungal Genet. Biol.">
        <title>The 2008 update of the Aspergillus nidulans genome annotation: a community effort.</title>
        <authorList>
            <person name="Wortman J.R."/>
            <person name="Gilsenan J.M."/>
            <person name="Joardar V."/>
            <person name="Deegan J."/>
            <person name="Clutterbuck J."/>
            <person name="Andersen M.R."/>
            <person name="Archer D."/>
            <person name="Bencina M."/>
            <person name="Braus G."/>
            <person name="Coutinho P."/>
            <person name="von Dohren H."/>
            <person name="Doonan J."/>
            <person name="Driessen A.J."/>
            <person name="Durek P."/>
            <person name="Espeso E."/>
            <person name="Fekete E."/>
            <person name="Flipphi M."/>
            <person name="Estrada C.G."/>
            <person name="Geysens S."/>
            <person name="Goldman G."/>
            <person name="de Groot P.W."/>
            <person name="Hansen K."/>
            <person name="Harris S.D."/>
            <person name="Heinekamp T."/>
            <person name="Helmstaedt K."/>
            <person name="Henrissat B."/>
            <person name="Hofmann G."/>
            <person name="Homan T."/>
            <person name="Horio T."/>
            <person name="Horiuchi H."/>
            <person name="James S."/>
            <person name="Jones M."/>
            <person name="Karaffa L."/>
            <person name="Karanyi Z."/>
            <person name="Kato M."/>
            <person name="Keller N."/>
            <person name="Kelly D.E."/>
            <person name="Kiel J.A."/>
            <person name="Kim J.M."/>
            <person name="van der Klei I.J."/>
            <person name="Klis F.M."/>
            <person name="Kovalchuk A."/>
            <person name="Krasevec N."/>
            <person name="Kubicek C.P."/>
            <person name="Liu B."/>
            <person name="Maccabe A."/>
            <person name="Meyer V."/>
            <person name="Mirabito P."/>
            <person name="Miskei M."/>
            <person name="Mos M."/>
            <person name="Mullins J."/>
            <person name="Nelson D.R."/>
            <person name="Nielsen J."/>
            <person name="Oakley B.R."/>
            <person name="Osmani S.A."/>
            <person name="Pakula T."/>
            <person name="Paszewski A."/>
            <person name="Paulsen I."/>
            <person name="Pilsyk S."/>
            <person name="Pocsi I."/>
            <person name="Punt P.J."/>
            <person name="Ram A.F."/>
            <person name="Ren Q."/>
            <person name="Robellet X."/>
            <person name="Robson G."/>
            <person name="Seiboth B."/>
            <person name="van Solingen P."/>
            <person name="Specht T."/>
            <person name="Sun J."/>
            <person name="Taheri-Talesh N."/>
            <person name="Takeshita N."/>
            <person name="Ussery D."/>
            <person name="vanKuyk P.A."/>
            <person name="Visser H."/>
            <person name="van de Vondervoort P.J."/>
            <person name="de Vries R.P."/>
            <person name="Walton J."/>
            <person name="Xiang X."/>
            <person name="Xiong Y."/>
            <person name="Zeng A.P."/>
            <person name="Brandt B.W."/>
            <person name="Cornell M.J."/>
            <person name="van den Hondel C.A."/>
            <person name="Visser J."/>
            <person name="Oliver S.G."/>
            <person name="Turner G."/>
        </authorList>
    </citation>
    <scope>GENOME REANNOTATION</scope>
    <source>
        <strain evidence="3">FGSC A4 / ATCC 38163 / CBS 112.46 / NRRL 194 / M139</strain>
    </source>
</reference>
<name>Q5B9J0_EMENI</name>
<evidence type="ECO:0008006" key="4">
    <source>
        <dbReference type="Google" id="ProtNLM"/>
    </source>
</evidence>
<evidence type="ECO:0000313" key="3">
    <source>
        <dbReference type="Proteomes" id="UP000000560"/>
    </source>
</evidence>
<dbReference type="VEuPathDB" id="FungiDB:AN2790"/>
<dbReference type="EMBL" id="BN001306">
    <property type="protein sequence ID" value="CBF84006.1"/>
    <property type="molecule type" value="Genomic_DNA"/>
</dbReference>
<dbReference type="InParanoid" id="Q5B9J0"/>
<dbReference type="AlphaFoldDB" id="Q5B9J0"/>
<dbReference type="Gene3D" id="2.130.10.10">
    <property type="entry name" value="YVTN repeat-like/Quinoprotein amine dehydrogenase"/>
    <property type="match status" value="1"/>
</dbReference>
<dbReference type="STRING" id="227321.Q5B9J0"/>
<reference evidence="3" key="1">
    <citation type="journal article" date="2005" name="Nature">
        <title>Sequencing of Aspergillus nidulans and comparative analysis with A. fumigatus and A. oryzae.</title>
        <authorList>
            <person name="Galagan J.E."/>
            <person name="Calvo S.E."/>
            <person name="Cuomo C."/>
            <person name="Ma L.J."/>
            <person name="Wortman J.R."/>
            <person name="Batzoglou S."/>
            <person name="Lee S.I."/>
            <person name="Basturkmen M."/>
            <person name="Spevak C.C."/>
            <person name="Clutterbuck J."/>
            <person name="Kapitonov V."/>
            <person name="Jurka J."/>
            <person name="Scazzocchio C."/>
            <person name="Farman M."/>
            <person name="Butler J."/>
            <person name="Purcell S."/>
            <person name="Harris S."/>
            <person name="Braus G.H."/>
            <person name="Draht O."/>
            <person name="Busch S."/>
            <person name="D'Enfert C."/>
            <person name="Bouchier C."/>
            <person name="Goldman G.H."/>
            <person name="Bell-Pedersen D."/>
            <person name="Griffiths-Jones S."/>
            <person name="Doonan J.H."/>
            <person name="Yu J."/>
            <person name="Vienken K."/>
            <person name="Pain A."/>
            <person name="Freitag M."/>
            <person name="Selker E.U."/>
            <person name="Archer D.B."/>
            <person name="Penalva M.A."/>
            <person name="Oakley B.R."/>
            <person name="Momany M."/>
            <person name="Tanaka T."/>
            <person name="Kumagai T."/>
            <person name="Asai K."/>
            <person name="Machida M."/>
            <person name="Nierman W.C."/>
            <person name="Denning D.W."/>
            <person name="Caddick M."/>
            <person name="Hynes M."/>
            <person name="Paoletti M."/>
            <person name="Fischer R."/>
            <person name="Miller B."/>
            <person name="Dyer P."/>
            <person name="Sachs M.S."/>
            <person name="Osmani S.A."/>
            <person name="Birren B.W."/>
        </authorList>
    </citation>
    <scope>NUCLEOTIDE SEQUENCE [LARGE SCALE GENOMIC DNA]</scope>
    <source>
        <strain evidence="3">FGSC A4 / ATCC 38163 / CBS 112.46 / NRRL 194 / M139</strain>
    </source>
</reference>
<sequence length="396" mass="41445">MRLNPIFCFFFSVLALTVDSHPASYPSKAIYLLTNNAENAIVGVPIHKNGLLGDAQATLTGGTGERALLNDGQLAGPDSLFSQGAVAVTEEYIFAVNPGCNTLSMLRHDKTSLSKLTLVGEPAKIPGDFPNTVAVSVKGRLVCVGTTGTMAGVSCTTYDKHGLGSFDDLRPFELGQSTPPVGPANTVSQVLFSADESVLYATVKGDGTANNTGHLSVFPVLYGDSPETPPTLSREDTRSSPNGTGLLFGSAIIPSSDTILVTDPGFGAAVLSVNRSTHEAGLVAKTIIPGQTATCWAAYSAETNSIFVTDVAVNRLVELDAVDARILRITSLFNHDPGLVDLVVVDRLVYALSPGNGTTDAAITVFDIEKNQQVQHYSLKALGVGPAAMGMAYLEL</sequence>
<accession>C8VJK7</accession>
<dbReference type="eggNOG" id="ENOG502S2T1">
    <property type="taxonomic scope" value="Eukaryota"/>
</dbReference>
<keyword evidence="3" id="KW-1185">Reference proteome</keyword>
<dbReference type="GO" id="GO:0005576">
    <property type="term" value="C:extracellular region"/>
    <property type="evidence" value="ECO:0000314"/>
    <property type="project" value="AspGD"/>
</dbReference>
<dbReference type="SUPFAM" id="SSF50969">
    <property type="entry name" value="YVTN repeat-like/Quinoprotein amine dehydrogenase"/>
    <property type="match status" value="1"/>
</dbReference>
<accession>Q5B9J0</accession>
<evidence type="ECO:0000313" key="2">
    <source>
        <dbReference type="EMBL" id="CBF84006.1"/>
    </source>
</evidence>
<dbReference type="InterPro" id="IPR015943">
    <property type="entry name" value="WD40/YVTN_repeat-like_dom_sf"/>
</dbReference>
<dbReference type="InterPro" id="IPR011044">
    <property type="entry name" value="Quino_amine_DH_bsu"/>
</dbReference>
<dbReference type="RefSeq" id="XP_660394.1">
    <property type="nucleotide sequence ID" value="XM_655302.1"/>
</dbReference>
<feature type="signal peptide" evidence="1">
    <location>
        <begin position="1"/>
        <end position="20"/>
    </location>
</feature>
<protein>
    <recommendedName>
        <fullName evidence="4">3-carboxymuconate cyclase</fullName>
    </recommendedName>
</protein>
<dbReference type="OrthoDB" id="10006285at2759"/>
<gene>
    <name evidence="2" type="ORF">ANIA_02790</name>
</gene>
<dbReference type="GeneID" id="2873938"/>
<proteinExistence type="predicted"/>
<dbReference type="KEGG" id="ani:ANIA_02790"/>
<dbReference type="HOGENOM" id="CLU_037887_1_0_1"/>
<organism evidence="2 3">
    <name type="scientific">Emericella nidulans (strain FGSC A4 / ATCC 38163 / CBS 112.46 / NRRL 194 / M139)</name>
    <name type="common">Aspergillus nidulans</name>
    <dbReference type="NCBI Taxonomy" id="227321"/>
    <lineage>
        <taxon>Eukaryota</taxon>
        <taxon>Fungi</taxon>
        <taxon>Dikarya</taxon>
        <taxon>Ascomycota</taxon>
        <taxon>Pezizomycotina</taxon>
        <taxon>Eurotiomycetes</taxon>
        <taxon>Eurotiomycetidae</taxon>
        <taxon>Eurotiales</taxon>
        <taxon>Aspergillaceae</taxon>
        <taxon>Aspergillus</taxon>
        <taxon>Aspergillus subgen. Nidulantes</taxon>
    </lineage>
</organism>
<keyword evidence="1" id="KW-0732">Signal</keyword>
<dbReference type="Proteomes" id="UP000000560">
    <property type="component" value="Chromosome VI"/>
</dbReference>
<feature type="chain" id="PRO_5010241347" description="3-carboxymuconate cyclase" evidence="1">
    <location>
        <begin position="21"/>
        <end position="396"/>
    </location>
</feature>
<evidence type="ECO:0000256" key="1">
    <source>
        <dbReference type="SAM" id="SignalP"/>
    </source>
</evidence>